<dbReference type="Proteomes" id="UP001283361">
    <property type="component" value="Unassembled WGS sequence"/>
</dbReference>
<organism evidence="1 2">
    <name type="scientific">Elysia crispata</name>
    <name type="common">lettuce slug</name>
    <dbReference type="NCBI Taxonomy" id="231223"/>
    <lineage>
        <taxon>Eukaryota</taxon>
        <taxon>Metazoa</taxon>
        <taxon>Spiralia</taxon>
        <taxon>Lophotrochozoa</taxon>
        <taxon>Mollusca</taxon>
        <taxon>Gastropoda</taxon>
        <taxon>Heterobranchia</taxon>
        <taxon>Euthyneura</taxon>
        <taxon>Panpulmonata</taxon>
        <taxon>Sacoglossa</taxon>
        <taxon>Placobranchoidea</taxon>
        <taxon>Plakobranchidae</taxon>
        <taxon>Elysia</taxon>
    </lineage>
</organism>
<sequence length="66" mass="7561">MRGKATPFMPTPEPFGLRRRTACGCILWYRMRGKATPLMEFFTPRNNRQVSAPERGAVPHIREVTA</sequence>
<protein>
    <submittedName>
        <fullName evidence="1">Uncharacterized protein</fullName>
    </submittedName>
</protein>
<keyword evidence="2" id="KW-1185">Reference proteome</keyword>
<dbReference type="EMBL" id="JAWDGP010007400">
    <property type="protein sequence ID" value="KAK3721268.1"/>
    <property type="molecule type" value="Genomic_DNA"/>
</dbReference>
<name>A0AAE0XWP8_9GAST</name>
<gene>
    <name evidence="1" type="ORF">RRG08_044276</name>
</gene>
<dbReference type="AlphaFoldDB" id="A0AAE0XWP8"/>
<evidence type="ECO:0000313" key="2">
    <source>
        <dbReference type="Proteomes" id="UP001283361"/>
    </source>
</evidence>
<proteinExistence type="predicted"/>
<accession>A0AAE0XWP8</accession>
<reference evidence="1" key="1">
    <citation type="journal article" date="2023" name="G3 (Bethesda)">
        <title>A reference genome for the long-term kleptoplast-retaining sea slug Elysia crispata morphotype clarki.</title>
        <authorList>
            <person name="Eastman K.E."/>
            <person name="Pendleton A.L."/>
            <person name="Shaikh M.A."/>
            <person name="Suttiyut T."/>
            <person name="Ogas R."/>
            <person name="Tomko P."/>
            <person name="Gavelis G."/>
            <person name="Widhalm J.R."/>
            <person name="Wisecaver J.H."/>
        </authorList>
    </citation>
    <scope>NUCLEOTIDE SEQUENCE</scope>
    <source>
        <strain evidence="1">ECLA1</strain>
    </source>
</reference>
<evidence type="ECO:0000313" key="1">
    <source>
        <dbReference type="EMBL" id="KAK3721268.1"/>
    </source>
</evidence>
<comment type="caution">
    <text evidence="1">The sequence shown here is derived from an EMBL/GenBank/DDBJ whole genome shotgun (WGS) entry which is preliminary data.</text>
</comment>